<evidence type="ECO:0000256" key="1">
    <source>
        <dbReference type="SAM" id="Phobius"/>
    </source>
</evidence>
<proteinExistence type="predicted"/>
<organism evidence="2 3">
    <name type="scientific">Deefgea piscis</name>
    <dbReference type="NCBI Taxonomy" id="2739061"/>
    <lineage>
        <taxon>Bacteria</taxon>
        <taxon>Pseudomonadati</taxon>
        <taxon>Pseudomonadota</taxon>
        <taxon>Betaproteobacteria</taxon>
        <taxon>Neisseriales</taxon>
        <taxon>Chitinibacteraceae</taxon>
        <taxon>Deefgea</taxon>
    </lineage>
</organism>
<dbReference type="AlphaFoldDB" id="A0A6M8SL72"/>
<dbReference type="RefSeq" id="WP_173531911.1">
    <property type="nucleotide sequence ID" value="NZ_CP054143.1"/>
</dbReference>
<evidence type="ECO:0000313" key="3">
    <source>
        <dbReference type="Proteomes" id="UP000504844"/>
    </source>
</evidence>
<dbReference type="Proteomes" id="UP000504844">
    <property type="component" value="Chromosome"/>
</dbReference>
<dbReference type="KEGG" id="dee:HQN60_00825"/>
<feature type="transmembrane region" description="Helical" evidence="1">
    <location>
        <begin position="46"/>
        <end position="64"/>
    </location>
</feature>
<keyword evidence="3" id="KW-1185">Reference proteome</keyword>
<feature type="transmembrane region" description="Helical" evidence="1">
    <location>
        <begin position="7"/>
        <end position="40"/>
    </location>
</feature>
<protein>
    <submittedName>
        <fullName evidence="2">NfeD family protein</fullName>
    </submittedName>
</protein>
<keyword evidence="1" id="KW-0472">Membrane</keyword>
<keyword evidence="1" id="KW-1133">Transmembrane helix</keyword>
<sequence>MSSTSIWLTLAVVLCTLEIFSSTFYMIAIAIGFLAGAAAAAFQLPLPLQIGMSALFALVSAFFIRHWKLTHLQNEVSDIHEEIGQRVSIETWQDENHARVRYRGSQWDAVLAQDCQRGDDAHWYITAQHGATLEISNKKPL</sequence>
<reference evidence="2 3" key="1">
    <citation type="submission" date="2020-05" db="EMBL/GenBank/DDBJ databases">
        <title>Complete genome sequence of Deefgea sp. D17.</title>
        <authorList>
            <person name="Bae J.-W."/>
            <person name="Han J.E."/>
        </authorList>
    </citation>
    <scope>NUCLEOTIDE SEQUENCE [LARGE SCALE GENOMIC DNA]</scope>
    <source>
        <strain evidence="2 3">D17</strain>
    </source>
</reference>
<evidence type="ECO:0000313" key="2">
    <source>
        <dbReference type="EMBL" id="QKJ65401.1"/>
    </source>
</evidence>
<keyword evidence="1" id="KW-0812">Transmembrane</keyword>
<accession>A0A6M8SL72</accession>
<name>A0A6M8SL72_9NEIS</name>
<gene>
    <name evidence="2" type="ORF">HQN60_00825</name>
</gene>
<dbReference type="EMBL" id="CP054143">
    <property type="protein sequence ID" value="QKJ65401.1"/>
    <property type="molecule type" value="Genomic_DNA"/>
</dbReference>